<evidence type="ECO:0000256" key="8">
    <source>
        <dbReference type="ARBA" id="ARBA00022824"/>
    </source>
</evidence>
<dbReference type="SMART" id="SM00233">
    <property type="entry name" value="PH"/>
    <property type="match status" value="1"/>
</dbReference>
<evidence type="ECO:0000256" key="2">
    <source>
        <dbReference type="ARBA" id="ARBA00004240"/>
    </source>
</evidence>
<keyword evidence="8" id="KW-0256">Endoplasmic reticulum</keyword>
<dbReference type="AlphaFoldDB" id="A0A8C7QU57"/>
<dbReference type="GO" id="GO:0005794">
    <property type="term" value="C:Golgi apparatus"/>
    <property type="evidence" value="ECO:0007669"/>
    <property type="project" value="UniProtKB-SubCell"/>
</dbReference>
<keyword evidence="9" id="KW-0333">Golgi apparatus</keyword>
<dbReference type="GeneTree" id="ENSGT00940000155123"/>
<dbReference type="InterPro" id="IPR051213">
    <property type="entry name" value="START_lipid_transfer"/>
</dbReference>
<evidence type="ECO:0000256" key="3">
    <source>
        <dbReference type="ARBA" id="ARBA00004496"/>
    </source>
</evidence>
<dbReference type="CDD" id="cd08872">
    <property type="entry name" value="START_STARD11-like"/>
    <property type="match status" value="1"/>
</dbReference>
<keyword evidence="7" id="KW-0963">Cytoplasm</keyword>
<evidence type="ECO:0000259" key="14">
    <source>
        <dbReference type="PROSITE" id="PS50848"/>
    </source>
</evidence>
<evidence type="ECO:0000256" key="1">
    <source>
        <dbReference type="ARBA" id="ARBA00000074"/>
    </source>
</evidence>
<evidence type="ECO:0000256" key="4">
    <source>
        <dbReference type="ARBA" id="ARBA00004555"/>
    </source>
</evidence>
<evidence type="ECO:0000313" key="16">
    <source>
        <dbReference type="Proteomes" id="UP000694395"/>
    </source>
</evidence>
<dbReference type="SUPFAM" id="SSF55961">
    <property type="entry name" value="Bet v1-like"/>
    <property type="match status" value="1"/>
</dbReference>
<protein>
    <recommendedName>
        <fullName evidence="5">Ceramide transfer protein</fullName>
    </recommendedName>
    <alternativeName>
        <fullName evidence="12">Collagen type IV alpha-3-binding protein</fullName>
    </alternativeName>
</protein>
<evidence type="ECO:0000256" key="6">
    <source>
        <dbReference type="ARBA" id="ARBA00022448"/>
    </source>
</evidence>
<dbReference type="Pfam" id="PF01852">
    <property type="entry name" value="START"/>
    <property type="match status" value="1"/>
</dbReference>
<name>A0A8C7QU57_ONCMY</name>
<evidence type="ECO:0000256" key="10">
    <source>
        <dbReference type="ARBA" id="ARBA00023054"/>
    </source>
</evidence>
<evidence type="ECO:0000256" key="11">
    <source>
        <dbReference type="ARBA" id="ARBA00023055"/>
    </source>
</evidence>
<proteinExistence type="predicted"/>
<dbReference type="SUPFAM" id="SSF50729">
    <property type="entry name" value="PH domain-like"/>
    <property type="match status" value="1"/>
</dbReference>
<keyword evidence="10" id="KW-0175">Coiled coil</keyword>
<dbReference type="Pfam" id="PF00169">
    <property type="entry name" value="PH"/>
    <property type="match status" value="1"/>
</dbReference>
<dbReference type="InterPro" id="IPR002913">
    <property type="entry name" value="START_lipid-bd_dom"/>
</dbReference>
<feature type="domain" description="START" evidence="14">
    <location>
        <begin position="360"/>
        <end position="552"/>
    </location>
</feature>
<evidence type="ECO:0000256" key="5">
    <source>
        <dbReference type="ARBA" id="ARBA00021440"/>
    </source>
</evidence>
<dbReference type="Ensembl" id="ENSOMYT00000045664.2">
    <property type="protein sequence ID" value="ENSOMYP00000041850.2"/>
    <property type="gene ID" value="ENSOMYG00000017692.2"/>
</dbReference>
<dbReference type="InterPro" id="IPR001849">
    <property type="entry name" value="PH_domain"/>
</dbReference>
<dbReference type="InterPro" id="IPR011993">
    <property type="entry name" value="PH-like_dom_sf"/>
</dbReference>
<feature type="domain" description="PH" evidence="13">
    <location>
        <begin position="1"/>
        <end position="78"/>
    </location>
</feature>
<evidence type="ECO:0000313" key="15">
    <source>
        <dbReference type="Ensembl" id="ENSOMYP00000041850.2"/>
    </source>
</evidence>
<dbReference type="GO" id="GO:0005783">
    <property type="term" value="C:endoplasmic reticulum"/>
    <property type="evidence" value="ECO:0007669"/>
    <property type="project" value="UniProtKB-SubCell"/>
</dbReference>
<dbReference type="PROSITE" id="PS50848">
    <property type="entry name" value="START"/>
    <property type="match status" value="1"/>
</dbReference>
<dbReference type="PANTHER" id="PTHR19308:SF53">
    <property type="entry name" value="CERAMIDE TRANSFER PROTEIN"/>
    <property type="match status" value="1"/>
</dbReference>
<evidence type="ECO:0000256" key="7">
    <source>
        <dbReference type="ARBA" id="ARBA00022490"/>
    </source>
</evidence>
<gene>
    <name evidence="15" type="primary">CERT1</name>
    <name evidence="15" type="synonym">LOC110536167</name>
</gene>
<dbReference type="GO" id="GO:0035621">
    <property type="term" value="P:ER to Golgi ceramide transport"/>
    <property type="evidence" value="ECO:0007669"/>
    <property type="project" value="TreeGrafter"/>
</dbReference>
<accession>A0A8C7QU57</accession>
<dbReference type="InterPro" id="IPR023393">
    <property type="entry name" value="START-like_dom_sf"/>
</dbReference>
<sequence length="558" mass="63410">LSDRWVVLKNNTLSYYKSEDEREYGCRGSLCLSKAIITPHEFDECRFDISVNDSVWYLRAEDPEHRLQWIDSIELHKAESGYGSESSLRRHGSMLSLTSAASGFSATSTSSFKGHSLPEKLAEMETFRDILCRQVDTLQKYFDSCADGVSKDEFQRDRVVEEDEDDFPSSTRPDGDCLYNNNGSKEKLFPAANPKGMNGIDFKGEAITFKATTAGILSTLSHCIELMVKREDSWQKRLDKELEKRRRVEDAYKSALSELKKKSHYGGPDYEEGPNSLIKEDEFFDAVEAALDRQDKIEEQCQSDKVRKPRLTPVPPGDTYSTIGTHRFAEQALLHVMCLCQVEEVVQNHMTYSLQDMGGDANWQLVVEEGEMKVYRREVEENGIVLDPLKATHAVKGVTGHELCHYFWDTDVRNDWETTIENFNVVETLSDNAVIVYQTHKRVWPASQRDVLYLSAIRKILATNESDPDTWLVCNFSGGDGYCSLTFSSIPFFLPPEGNKEISRDNILCKITYVANVNPGGWAPASVLRAVAKREYPKFLKRFTGYVQEKTSGKPILF</sequence>
<dbReference type="Proteomes" id="UP000694395">
    <property type="component" value="Chromosome 11"/>
</dbReference>
<dbReference type="PANTHER" id="PTHR19308">
    <property type="entry name" value="PHOSPHATIDYLCHOLINE TRANSFER PROTEIN"/>
    <property type="match status" value="1"/>
</dbReference>
<keyword evidence="6" id="KW-0813">Transport</keyword>
<comment type="subcellular location">
    <subcellularLocation>
        <location evidence="3">Cytoplasm</location>
    </subcellularLocation>
    <subcellularLocation>
        <location evidence="2">Endoplasmic reticulum</location>
    </subcellularLocation>
    <subcellularLocation>
        <location evidence="4">Golgi apparatus</location>
    </subcellularLocation>
</comment>
<organism evidence="15 16">
    <name type="scientific">Oncorhynchus mykiss</name>
    <name type="common">Rainbow trout</name>
    <name type="synonym">Salmo gairdneri</name>
    <dbReference type="NCBI Taxonomy" id="8022"/>
    <lineage>
        <taxon>Eukaryota</taxon>
        <taxon>Metazoa</taxon>
        <taxon>Chordata</taxon>
        <taxon>Craniata</taxon>
        <taxon>Vertebrata</taxon>
        <taxon>Euteleostomi</taxon>
        <taxon>Actinopterygii</taxon>
        <taxon>Neopterygii</taxon>
        <taxon>Teleostei</taxon>
        <taxon>Protacanthopterygii</taxon>
        <taxon>Salmoniformes</taxon>
        <taxon>Salmonidae</taxon>
        <taxon>Salmoninae</taxon>
        <taxon>Oncorhynchus</taxon>
    </lineage>
</organism>
<dbReference type="Gene3D" id="2.30.29.30">
    <property type="entry name" value="Pleckstrin-homology domain (PH domain)/Phosphotyrosine-binding domain (PTB)"/>
    <property type="match status" value="1"/>
</dbReference>
<keyword evidence="16" id="KW-1185">Reference proteome</keyword>
<reference evidence="15" key="2">
    <citation type="submission" date="2025-08" db="UniProtKB">
        <authorList>
            <consortium name="Ensembl"/>
        </authorList>
    </citation>
    <scope>IDENTIFICATION</scope>
</reference>
<reference evidence="15" key="3">
    <citation type="submission" date="2025-09" db="UniProtKB">
        <authorList>
            <consortium name="Ensembl"/>
        </authorList>
    </citation>
    <scope>IDENTIFICATION</scope>
</reference>
<dbReference type="InterPro" id="IPR041952">
    <property type="entry name" value="STARD11_START"/>
</dbReference>
<evidence type="ECO:0000256" key="12">
    <source>
        <dbReference type="ARBA" id="ARBA00031527"/>
    </source>
</evidence>
<reference evidence="15" key="1">
    <citation type="submission" date="2020-07" db="EMBL/GenBank/DDBJ databases">
        <title>A long reads based de novo assembly of the rainbow trout Arlee double haploid line genome.</title>
        <authorList>
            <person name="Gao G."/>
            <person name="Palti Y."/>
        </authorList>
    </citation>
    <scope>NUCLEOTIDE SEQUENCE [LARGE SCALE GENOMIC DNA]</scope>
</reference>
<evidence type="ECO:0000259" key="13">
    <source>
        <dbReference type="PROSITE" id="PS50003"/>
    </source>
</evidence>
<dbReference type="Gene3D" id="3.30.530.20">
    <property type="match status" value="1"/>
</dbReference>
<comment type="catalytic activity">
    <reaction evidence="1">
        <text>N-hexadecanoylsphing-4-enine(in) = N-hexadecanoylsphing-4-enine(out)</text>
        <dbReference type="Rhea" id="RHEA:45720"/>
        <dbReference type="ChEBI" id="CHEBI:72959"/>
    </reaction>
</comment>
<dbReference type="GO" id="GO:0008289">
    <property type="term" value="F:lipid binding"/>
    <property type="evidence" value="ECO:0007669"/>
    <property type="project" value="InterPro"/>
</dbReference>
<dbReference type="PROSITE" id="PS50003">
    <property type="entry name" value="PH_DOMAIN"/>
    <property type="match status" value="1"/>
</dbReference>
<evidence type="ECO:0000256" key="9">
    <source>
        <dbReference type="ARBA" id="ARBA00023034"/>
    </source>
</evidence>
<dbReference type="SMART" id="SM00234">
    <property type="entry name" value="START"/>
    <property type="match status" value="1"/>
</dbReference>
<dbReference type="CDD" id="cd13283">
    <property type="entry name" value="PH_GPBP"/>
    <property type="match status" value="1"/>
</dbReference>
<keyword evidence="11" id="KW-0445">Lipid transport</keyword>
<dbReference type="FunFam" id="3.30.530.20:FF:000003">
    <property type="entry name" value="Collagen type IV alpha-3-binding protein-like protein"/>
    <property type="match status" value="1"/>
</dbReference>